<proteinExistence type="predicted"/>
<evidence type="ECO:0000313" key="2">
    <source>
        <dbReference type="Proteomes" id="UP000470404"/>
    </source>
</evidence>
<organism evidence="1 2">
    <name type="scientific">Amycolatopsis rubida</name>
    <dbReference type="NCBI Taxonomy" id="112413"/>
    <lineage>
        <taxon>Bacteria</taxon>
        <taxon>Bacillati</taxon>
        <taxon>Actinomycetota</taxon>
        <taxon>Actinomycetes</taxon>
        <taxon>Pseudonocardiales</taxon>
        <taxon>Pseudonocardiaceae</taxon>
        <taxon>Amycolatopsis</taxon>
    </lineage>
</organism>
<dbReference type="RefSeq" id="WP_157905106.1">
    <property type="nucleotide sequence ID" value="NZ_JAAGNC010000094.1"/>
</dbReference>
<protein>
    <submittedName>
        <fullName evidence="1">Uncharacterized protein</fullName>
    </submittedName>
</protein>
<gene>
    <name evidence="1" type="ORF">G3I59_20085</name>
</gene>
<keyword evidence="2" id="KW-1185">Reference proteome</keyword>
<evidence type="ECO:0000313" key="1">
    <source>
        <dbReference type="EMBL" id="NEC57835.1"/>
    </source>
</evidence>
<comment type="caution">
    <text evidence="1">The sequence shown here is derived from an EMBL/GenBank/DDBJ whole genome shotgun (WGS) entry which is preliminary data.</text>
</comment>
<dbReference type="Proteomes" id="UP000470404">
    <property type="component" value="Unassembled WGS sequence"/>
</dbReference>
<name>A0ABX0BYF5_9PSEU</name>
<dbReference type="EMBL" id="JAAGNC010000094">
    <property type="protein sequence ID" value="NEC57835.1"/>
    <property type="molecule type" value="Genomic_DNA"/>
</dbReference>
<accession>A0ABX0BYF5</accession>
<sequence length="89" mass="9226">MRDGIGNVAALRRCRAASADGSTLLLERTGPATLETVRAEDAAEVAGELARRLAVPTPIGTRSLASPAEPWLAQLELHALADPASRPGT</sequence>
<reference evidence="1 2" key="1">
    <citation type="submission" date="2020-01" db="EMBL/GenBank/DDBJ databases">
        <title>Insect and environment-associated Actinomycetes.</title>
        <authorList>
            <person name="Currrie C."/>
            <person name="Chevrette M."/>
            <person name="Carlson C."/>
            <person name="Stubbendieck R."/>
            <person name="Wendt-Pienkowski E."/>
        </authorList>
    </citation>
    <scope>NUCLEOTIDE SEQUENCE [LARGE SCALE GENOMIC DNA]</scope>
    <source>
        <strain evidence="1 2">SID8386</strain>
    </source>
</reference>